<dbReference type="GO" id="GO:0008104">
    <property type="term" value="P:intracellular protein localization"/>
    <property type="evidence" value="ECO:0007669"/>
    <property type="project" value="TreeGrafter"/>
</dbReference>
<feature type="domain" description="RGS" evidence="2">
    <location>
        <begin position="62"/>
        <end position="192"/>
    </location>
</feature>
<dbReference type="AlphaFoldDB" id="A0A4U5MGP0"/>
<feature type="domain" description="RGS" evidence="2">
    <location>
        <begin position="202"/>
        <end position="326"/>
    </location>
</feature>
<keyword evidence="4" id="KW-1185">Reference proteome</keyword>
<dbReference type="Gene3D" id="1.10.167.10">
    <property type="entry name" value="Regulator of G-protein Signalling 4, domain 2"/>
    <property type="match status" value="2"/>
</dbReference>
<dbReference type="EMBL" id="AZBU02000008">
    <property type="protein sequence ID" value="TKR68428.1"/>
    <property type="molecule type" value="Genomic_DNA"/>
</dbReference>
<reference evidence="3 4" key="1">
    <citation type="journal article" date="2015" name="Genome Biol.">
        <title>Comparative genomics of Steinernema reveals deeply conserved gene regulatory networks.</title>
        <authorList>
            <person name="Dillman A.R."/>
            <person name="Macchietto M."/>
            <person name="Porter C.F."/>
            <person name="Rogers A."/>
            <person name="Williams B."/>
            <person name="Antoshechkin I."/>
            <person name="Lee M.M."/>
            <person name="Goodwin Z."/>
            <person name="Lu X."/>
            <person name="Lewis E.E."/>
            <person name="Goodrich-Blair H."/>
            <person name="Stock S.P."/>
            <person name="Adams B.J."/>
            <person name="Sternberg P.W."/>
            <person name="Mortazavi A."/>
        </authorList>
    </citation>
    <scope>NUCLEOTIDE SEQUENCE [LARGE SCALE GENOMIC DNA]</scope>
    <source>
        <strain evidence="3 4">ALL</strain>
    </source>
</reference>
<comment type="caution">
    <text evidence="3">The sequence shown here is derived from an EMBL/GenBank/DDBJ whole genome shotgun (WGS) entry which is preliminary data.</text>
</comment>
<dbReference type="PROSITE" id="PS50132">
    <property type="entry name" value="RGS"/>
    <property type="match status" value="2"/>
</dbReference>
<gene>
    <name evidence="3" type="ORF">L596_024417</name>
</gene>
<name>A0A4U5MGP0_STECR</name>
<accession>A0A4U5MGP0</accession>
<dbReference type="InterPro" id="IPR052246">
    <property type="entry name" value="Cell_Polariz_PKAAnc"/>
</dbReference>
<reference evidence="3 4" key="2">
    <citation type="journal article" date="2019" name="G3 (Bethesda)">
        <title>Hybrid Assembly of the Genome of the Entomopathogenic Nematode Steinernema carpocapsae Identifies the X-Chromosome.</title>
        <authorList>
            <person name="Serra L."/>
            <person name="Macchietto M."/>
            <person name="Macias-Munoz A."/>
            <person name="McGill C.J."/>
            <person name="Rodriguez I.M."/>
            <person name="Rodriguez B."/>
            <person name="Murad R."/>
            <person name="Mortazavi A."/>
        </authorList>
    </citation>
    <scope>NUCLEOTIDE SEQUENCE [LARGE SCALE GENOMIC DNA]</scope>
    <source>
        <strain evidence="3 4">ALL</strain>
    </source>
</reference>
<dbReference type="InterPro" id="IPR036305">
    <property type="entry name" value="RGS_sf"/>
</dbReference>
<evidence type="ECO:0000256" key="1">
    <source>
        <dbReference type="SAM" id="MobiDB-lite"/>
    </source>
</evidence>
<dbReference type="SUPFAM" id="SSF48097">
    <property type="entry name" value="Regulator of G-protein signaling, RGS"/>
    <property type="match status" value="2"/>
</dbReference>
<dbReference type="Pfam" id="PF00615">
    <property type="entry name" value="RGS"/>
    <property type="match status" value="2"/>
</dbReference>
<proteinExistence type="predicted"/>
<protein>
    <recommendedName>
        <fullName evidence="2">RGS domain-containing protein</fullName>
    </recommendedName>
</protein>
<evidence type="ECO:0000313" key="4">
    <source>
        <dbReference type="Proteomes" id="UP000298663"/>
    </source>
</evidence>
<dbReference type="InterPro" id="IPR016137">
    <property type="entry name" value="RGS"/>
</dbReference>
<dbReference type="InterPro" id="IPR044926">
    <property type="entry name" value="RGS_subdomain_2"/>
</dbReference>
<dbReference type="SMART" id="SM00315">
    <property type="entry name" value="RGS"/>
    <property type="match status" value="2"/>
</dbReference>
<evidence type="ECO:0000313" key="3">
    <source>
        <dbReference type="EMBL" id="TKR68428.1"/>
    </source>
</evidence>
<evidence type="ECO:0000259" key="2">
    <source>
        <dbReference type="PROSITE" id="PS50132"/>
    </source>
</evidence>
<dbReference type="PANTHER" id="PTHR13155">
    <property type="entry name" value="A-KINASE ANCHOR PROTEINS"/>
    <property type="match status" value="1"/>
</dbReference>
<dbReference type="OrthoDB" id="5584247at2759"/>
<dbReference type="GO" id="GO:0005886">
    <property type="term" value="C:plasma membrane"/>
    <property type="evidence" value="ECO:0007669"/>
    <property type="project" value="TreeGrafter"/>
</dbReference>
<feature type="region of interest" description="Disordered" evidence="1">
    <location>
        <begin position="1"/>
        <end position="33"/>
    </location>
</feature>
<dbReference type="STRING" id="34508.A0A4U5MGP0"/>
<dbReference type="Proteomes" id="UP000298663">
    <property type="component" value="Unassembled WGS sequence"/>
</dbReference>
<sequence length="511" mass="56515">MNGFLSKIRSKKGNKSPFKNGSPPAPQEAEFSASCGNEPLQVSDEKAARIQRFARSTSIVHTLKDTIRDAGAIPYFIQFMESLGQLHLIKFLLHVDGFKASAQSTIGANNGDLVHLSKEDAGNIYSQYICVDGAMSLGLPEQLRKIVIDRVCSHDGSIDAGSFDAAYEHVKKILDDRYFKQFLLSVYYNKHLIDVLSGGALSLADILKTQLLLCAFIDFLDIENARSYLEFLIAAESFCEEIKECADDTQALDDAMIIYDKFFSMQATDSLNMGDKVRMMIEENICTASGRPETDCFKSPMKIALVTLQDKYVTKFVHSESYLKVLNELISSVANYIEMPEGSRSKATSTNASSLTSQTTLPNYSIQKRYSDVGTLVDLGKVRLRLGSASGSRLLSTEEEAFDDTLSQCSSNSAFGITAHFRRNRSGMSLAKVDEFGRYSPRYASAGSDGESTKGRIRNTLEKYLHQSTTKEREIADQVAQLIIADVQNMVSEANSVSMSSRLSIHRSSQL</sequence>
<dbReference type="GO" id="GO:0005739">
    <property type="term" value="C:mitochondrion"/>
    <property type="evidence" value="ECO:0007669"/>
    <property type="project" value="TreeGrafter"/>
</dbReference>
<dbReference type="PANTHER" id="PTHR13155:SF1">
    <property type="entry name" value="A-KINASE ANCHOR PROTEIN 10, MITOCHONDRIAL"/>
    <property type="match status" value="1"/>
</dbReference>
<organism evidence="3 4">
    <name type="scientific">Steinernema carpocapsae</name>
    <name type="common">Entomopathogenic nematode</name>
    <dbReference type="NCBI Taxonomy" id="34508"/>
    <lineage>
        <taxon>Eukaryota</taxon>
        <taxon>Metazoa</taxon>
        <taxon>Ecdysozoa</taxon>
        <taxon>Nematoda</taxon>
        <taxon>Chromadorea</taxon>
        <taxon>Rhabditida</taxon>
        <taxon>Tylenchina</taxon>
        <taxon>Panagrolaimomorpha</taxon>
        <taxon>Strongyloidoidea</taxon>
        <taxon>Steinernematidae</taxon>
        <taxon>Steinernema</taxon>
    </lineage>
</organism>